<feature type="compositionally biased region" description="Basic and acidic residues" evidence="3">
    <location>
        <begin position="1103"/>
        <end position="1119"/>
    </location>
</feature>
<feature type="repeat" description="ANK" evidence="1">
    <location>
        <begin position="144"/>
        <end position="176"/>
    </location>
</feature>
<feature type="region of interest" description="Disordered" evidence="3">
    <location>
        <begin position="695"/>
        <end position="724"/>
    </location>
</feature>
<feature type="repeat" description="ANK" evidence="1">
    <location>
        <begin position="78"/>
        <end position="110"/>
    </location>
</feature>
<reference evidence="6" key="3">
    <citation type="submission" date="2025-09" db="UniProtKB">
        <authorList>
            <consortium name="Ensembl"/>
        </authorList>
    </citation>
    <scope>IDENTIFICATION</scope>
    <source>
        <strain evidence="6">Brown Norway</strain>
    </source>
</reference>
<feature type="transmembrane region" description="Helical" evidence="4">
    <location>
        <begin position="1353"/>
        <end position="1372"/>
    </location>
</feature>
<keyword evidence="4" id="KW-1133">Transmembrane helix</keyword>
<dbReference type="Gene3D" id="1.25.40.20">
    <property type="entry name" value="Ankyrin repeat-containing domain"/>
    <property type="match status" value="2"/>
</dbReference>
<dbReference type="Pfam" id="PF12001">
    <property type="entry name" value="DUF3496"/>
    <property type="match status" value="2"/>
</dbReference>
<dbReference type="Pfam" id="PF12796">
    <property type="entry name" value="Ank_2"/>
    <property type="match status" value="1"/>
</dbReference>
<feature type="compositionally biased region" description="Polar residues" evidence="3">
    <location>
        <begin position="619"/>
        <end position="632"/>
    </location>
</feature>
<dbReference type="SUPFAM" id="SSF48403">
    <property type="entry name" value="Ankyrin repeat"/>
    <property type="match status" value="1"/>
</dbReference>
<dbReference type="Ensembl" id="ENSRNOT00000107600.2">
    <property type="protein sequence ID" value="ENSRNOP00000086476.2"/>
    <property type="gene ID" value="ENSRNOG00000064354.2"/>
</dbReference>
<dbReference type="PROSITE" id="PS50297">
    <property type="entry name" value="ANK_REP_REGION"/>
    <property type="match status" value="4"/>
</dbReference>
<feature type="region of interest" description="Disordered" evidence="3">
    <location>
        <begin position="648"/>
        <end position="669"/>
    </location>
</feature>
<dbReference type="PROSITE" id="PS50088">
    <property type="entry name" value="ANK_REPEAT"/>
    <property type="match status" value="4"/>
</dbReference>
<evidence type="ECO:0000313" key="8">
    <source>
        <dbReference type="RGD" id="1309783"/>
    </source>
</evidence>
<feature type="domain" description="DUF3496" evidence="5">
    <location>
        <begin position="1877"/>
        <end position="1980"/>
    </location>
</feature>
<dbReference type="InterPro" id="IPR036770">
    <property type="entry name" value="Ankyrin_rpt-contain_sf"/>
</dbReference>
<dbReference type="RGD" id="1309783">
    <property type="gene designation" value="Potefam1l1"/>
</dbReference>
<feature type="compositionally biased region" description="Basic and acidic residues" evidence="3">
    <location>
        <begin position="698"/>
        <end position="724"/>
    </location>
</feature>
<feature type="compositionally biased region" description="Basic and acidic residues" evidence="3">
    <location>
        <begin position="1086"/>
        <end position="1096"/>
    </location>
</feature>
<feature type="region of interest" description="Disordered" evidence="3">
    <location>
        <begin position="281"/>
        <end position="305"/>
    </location>
</feature>
<keyword evidence="7" id="KW-1185">Reference proteome</keyword>
<evidence type="ECO:0000313" key="7">
    <source>
        <dbReference type="Proteomes" id="UP000002494"/>
    </source>
</evidence>
<feature type="transmembrane region" description="Helical" evidence="4">
    <location>
        <begin position="1424"/>
        <end position="1445"/>
    </location>
</feature>
<dbReference type="Proteomes" id="UP000002494">
    <property type="component" value="Chromosome 3"/>
</dbReference>
<feature type="compositionally biased region" description="Low complexity" evidence="3">
    <location>
        <begin position="789"/>
        <end position="801"/>
    </location>
</feature>
<keyword evidence="4" id="KW-0812">Transmembrane</keyword>
<feature type="transmembrane region" description="Helical" evidence="4">
    <location>
        <begin position="1574"/>
        <end position="1597"/>
    </location>
</feature>
<feature type="transmembrane region" description="Helical" evidence="4">
    <location>
        <begin position="1545"/>
        <end position="1567"/>
    </location>
</feature>
<dbReference type="Pfam" id="PF13637">
    <property type="entry name" value="Ank_4"/>
    <property type="match status" value="1"/>
</dbReference>
<feature type="compositionally biased region" description="Polar residues" evidence="3">
    <location>
        <begin position="656"/>
        <end position="669"/>
    </location>
</feature>
<proteinExistence type="predicted"/>
<feature type="compositionally biased region" description="Basic and acidic residues" evidence="3">
    <location>
        <begin position="2158"/>
        <end position="2167"/>
    </location>
</feature>
<dbReference type="GlyGen" id="A0A8I6A697">
    <property type="glycosylation" value="2 sites"/>
</dbReference>
<evidence type="ECO:0000256" key="3">
    <source>
        <dbReference type="SAM" id="MobiDB-lite"/>
    </source>
</evidence>
<sequence length="2241" mass="247576">MKKILVHGVKEKTPMGFCDVPRKNLLDFLRDMKSISVPNEPRYKPLRKIHQAASEGDTERLQKMISLGKHSVHDRDFKQRTALHFACAYGHVEVVSVLLRNNCDIDAADRNSITPLMKAVQNWTYECVCTLLKHGADPNRMDKNGNTSLHYAVSEDNQTLAKCLLKYSANLEQKNKDGFTPLLLALKENKIEMAKFLVKKGANIHVFDEMKRNTLLYAIRWDSKDMVNLLLDEGIDFFFKDVFGWTALRYAIEGTSKGSREILMNYDEKLRRKNKNGIPEYKKFEDNSLDKHPNDPTSGSNLPKSSENACDFDYELDISKCALTTCPSNICGAGDQEDKSEAKATVDVQVLKNPALKSSTKGKVSILNEVRTMTESHHFIIESDLEIESLEETFSYDNEDKQSVSDDGHFSGTPEWDQNDTNRQTTDSAKKYPNLKTVNERNHLIQNKRSENKDEETLNSELTIASTSEEEQECPDSRGKKQRMQTGPTDIVYLVTVKNQREENMGMSQEKATPEEHPEPQCSTEKTYSIANEESDTNQEDSLHAEQVVELTTEKEQKKAYNNSKQCLNIFKRLRPKRIGSLFMTRDKSEENAIAAEEKEFPKEYGQLKSTTEEGDSMPNDSRTKTSAKSLQTESAVMFTTEKGEKCQLDSDKNNQGHMLKQSQPKMTSHLSVTEGQYDESTINDQVKVSINCVDSPQKPDVKSRLEEEHKSHGNGEKSQHEHMFKMPRPKGAARVYFDPLEQYSQCKATNERKDHDLDSNSSMMGVKTSCAEANVKLKTEENLDGEKTSQSSLSLGLTSTPTNMLNGGGKGFQKKFLEWKPPTEMKDSDSTEVSDMTPGQEFPADVDIKLETESQDYLDSSENTQSSNTITSLQSKCIPQFSVGITSGSTSLLTEGEQAFHKKNPDQKSTQQLTGSKVLASSEVSVLKHKQEFPPEVYLQMKTEESQKNLDRNENIPSSNAVIQPKQILHLPIRPALRPMNLLNEGKKAFRDKYPEQESSIEENYVSTDKSAVKCGQEFPAEADWEIKIEDFQENLDDNGSIQSYDSFTCLQPRPSPYLSLGLTQRPQIFLDEEGKGSHKKHPEWKKNPSTHRENSLPPESSEWRHEQEHPSEVDIQMKAHGSHKNRDGRESSRSTYNMSDLHLFHAPPSSAATDLLHEGGKEVELKDEPVKNQNNLESNTNIQPSDSVMHLPPRHILHSSVGISPTFSNPPNAGEAEDLQMKLEENQRKFDGNESIQLSDNMKHLQPRRIRHLLMGLIPRPMNILNRRGKGSHKKCTPCKDPIEIKEFDPNAKLERQEIKTFTSVMIEDDQNLRDGSKHKQPLVEATRKKDKSNGTEDATQSSGSSLATTAHAISTASVVAAIVAATVVAEAAPAAAVAAASAAVAAVVAATAPAAAAVASATVAVDALADVAPEAALDSSAVPVAAATAAVAAAVPAAAVASAPDGAPAVVSAAAAAAAAAVAVTSVAAASLTAVSAASVAAVVAVAVTAAAGSDAPTVAPATAAVAAVAAATGPAAAAALVASVAATAVTPCVPPAAPSSAAAPSTVAAATAAASAVVTYAAASPAVAAAAAAAVAIAVSVPTGATAAVAAVASSDTPTAVPAAAAAAAATIKRRPSPQRKYVKERRQQSPVEEAEEQDGFKMTISTKNVKPVKDIHDLNTVIPVTELCSAEYLDSPLKSIPALDSYKELLELKEINIQILTEKTKVENELSEVKEENSQLEKKILRKNERICTLRSIIKEQMEKKRNVIFAYNEVVEELRDKEEMIQKSGEQYNRQVSETQELEICLKTRDVELKQLKKEKEHAQKMEDHLQILELENTSLIATVKKQKEEIEQLQRCVQNPLKNLAQSTNSTETAAQENQNMWNDHTTVITEMENIIKSLKSEVSSVKISKEFSKRELEKYKRFYLAELRNKNFLLHELNRTNESREQSHTELHMKFQQNISASNTLNTRLVHECSCVEKTHELENKDFLPGENLVLPSSSTESNQVCMAHYPWTSEDDVRDLSEGLSDLKQSIQLSLETQQKQDHEVDKELVGIGKSFKMTDRRHEIGECGSHGDFETCQLGISTPATMPGCLAQATSKPYSEFLKESYTTSTINAMETKIRSLKSTLSKLKVSRALRVLELERYKYLYYEELNIRKSFTVYTLLRNNENSEKNKSKLHTETQQSSSAVNAKSMRPLTECSSAGCFDSIPGPKKSYSERKPDGIFLKLSTINKWLGRLPENDATSVPVELWRSK</sequence>
<keyword evidence="1" id="KW-0040">ANK repeat</keyword>
<feature type="coiled-coil region" evidence="2">
    <location>
        <begin position="1792"/>
        <end position="1843"/>
    </location>
</feature>
<evidence type="ECO:0000256" key="4">
    <source>
        <dbReference type="SAM" id="Phobius"/>
    </source>
</evidence>
<reference evidence="6" key="2">
    <citation type="submission" date="2025-08" db="UniProtKB">
        <authorList>
            <consortium name="Ensembl"/>
        </authorList>
    </citation>
    <scope>IDENTIFICATION</scope>
    <source>
        <strain evidence="6">Brown Norway</strain>
    </source>
</reference>
<gene>
    <name evidence="8" type="primary">Potefam1l1</name>
    <name evidence="8" type="synonym">Potefam1</name>
</gene>
<feature type="transmembrane region" description="Helical" evidence="4">
    <location>
        <begin position="1452"/>
        <end position="1471"/>
    </location>
</feature>
<feature type="compositionally biased region" description="Basic and acidic residues" evidence="3">
    <location>
        <begin position="1328"/>
        <end position="1337"/>
    </location>
</feature>
<feature type="region of interest" description="Disordered" evidence="3">
    <location>
        <begin position="822"/>
        <end position="844"/>
    </location>
</feature>
<feature type="repeat" description="ANK" evidence="1">
    <location>
        <begin position="177"/>
        <end position="209"/>
    </location>
</feature>
<dbReference type="PANTHER" id="PTHR24147:SF67">
    <property type="entry name" value="POTE ANKYRIN DOMAIN FAMILY MEMBER 1"/>
    <property type="match status" value="1"/>
</dbReference>
<evidence type="ECO:0000259" key="5">
    <source>
        <dbReference type="Pfam" id="PF12001"/>
    </source>
</evidence>
<protein>
    <submittedName>
        <fullName evidence="6">POTE ankyrin domain family member 1</fullName>
    </submittedName>
</protein>
<dbReference type="PANTHER" id="PTHR24147">
    <property type="entry name" value="ANKYRIN REPEAT DOMAIN 36-RELATED"/>
    <property type="match status" value="1"/>
</dbReference>
<feature type="transmembrane region" description="Helical" evidence="4">
    <location>
        <begin position="1477"/>
        <end position="1496"/>
    </location>
</feature>
<feature type="compositionally biased region" description="Polar residues" evidence="3">
    <location>
        <begin position="2168"/>
        <end position="2177"/>
    </location>
</feature>
<keyword evidence="2" id="KW-0175">Coiled coil</keyword>
<accession>A0A8I6A697</accession>
<dbReference type="SMART" id="SM00248">
    <property type="entry name" value="ANK"/>
    <property type="match status" value="6"/>
</dbReference>
<dbReference type="AlphaFoldDB" id="A0A8I6A697"/>
<dbReference type="InterPro" id="IPR002110">
    <property type="entry name" value="Ankyrin_rpt"/>
</dbReference>
<feature type="compositionally biased region" description="Basic and acidic residues" evidence="3">
    <location>
        <begin position="438"/>
        <end position="456"/>
    </location>
</feature>
<evidence type="ECO:0000256" key="2">
    <source>
        <dbReference type="SAM" id="Coils"/>
    </source>
</evidence>
<feature type="transmembrane region" description="Helical" evidence="4">
    <location>
        <begin position="1379"/>
        <end position="1404"/>
    </location>
</feature>
<feature type="compositionally biased region" description="Polar residues" evidence="3">
    <location>
        <begin position="295"/>
        <end position="305"/>
    </location>
</feature>
<dbReference type="InterPro" id="IPR021885">
    <property type="entry name" value="DUF3496"/>
</dbReference>
<feature type="compositionally biased region" description="Basic and acidic residues" evidence="3">
    <location>
        <begin position="281"/>
        <end position="294"/>
    </location>
</feature>
<feature type="region of interest" description="Disordered" evidence="3">
    <location>
        <begin position="396"/>
        <end position="486"/>
    </location>
</feature>
<name>A0A8I6A697_RAT</name>
<feature type="region of interest" description="Disordered" evidence="3">
    <location>
        <begin position="1075"/>
        <end position="1136"/>
    </location>
</feature>
<reference evidence="6" key="1">
    <citation type="submission" date="2024-01" db="EMBL/GenBank/DDBJ databases">
        <title>GRCr8: a new rat reference genome assembly contstructed from accurate long reads and long range scaffolding.</title>
        <authorList>
            <person name="Doris P.A."/>
            <person name="Kalbfleisch T."/>
            <person name="Li K."/>
            <person name="Howe K."/>
            <person name="Wood J."/>
        </authorList>
    </citation>
    <scope>NUCLEOTIDE SEQUENCE [LARGE SCALE GENOMIC DNA]</scope>
    <source>
        <strain evidence="6">Brown Norway</strain>
    </source>
</reference>
<feature type="region of interest" description="Disordered" evidence="3">
    <location>
        <begin position="1312"/>
        <end position="1349"/>
    </location>
</feature>
<evidence type="ECO:0000313" key="6">
    <source>
        <dbReference type="Ensembl" id="ENSRNOP00000086476.2"/>
    </source>
</evidence>
<keyword evidence="4" id="KW-0472">Membrane</keyword>
<evidence type="ECO:0000256" key="1">
    <source>
        <dbReference type="PROSITE-ProRule" id="PRU00023"/>
    </source>
</evidence>
<dbReference type="GeneTree" id="ENSGT00940000161777"/>
<feature type="transmembrane region" description="Helical" evidence="4">
    <location>
        <begin position="1508"/>
        <end position="1533"/>
    </location>
</feature>
<organism evidence="6 7">
    <name type="scientific">Rattus norvegicus</name>
    <name type="common">Rat</name>
    <dbReference type="NCBI Taxonomy" id="10116"/>
    <lineage>
        <taxon>Eukaryota</taxon>
        <taxon>Metazoa</taxon>
        <taxon>Chordata</taxon>
        <taxon>Craniata</taxon>
        <taxon>Vertebrata</taxon>
        <taxon>Euteleostomi</taxon>
        <taxon>Mammalia</taxon>
        <taxon>Eutheria</taxon>
        <taxon>Euarchontoglires</taxon>
        <taxon>Glires</taxon>
        <taxon>Rodentia</taxon>
        <taxon>Myomorpha</taxon>
        <taxon>Muroidea</taxon>
        <taxon>Muridae</taxon>
        <taxon>Murinae</taxon>
        <taxon>Rattus</taxon>
    </lineage>
</organism>
<feature type="region of interest" description="Disordered" evidence="3">
    <location>
        <begin position="782"/>
        <end position="809"/>
    </location>
</feature>
<dbReference type="InterPro" id="IPR050657">
    <property type="entry name" value="Ankyrin_repeat_domain"/>
</dbReference>
<feature type="region of interest" description="Disordered" evidence="3">
    <location>
        <begin position="2158"/>
        <end position="2182"/>
    </location>
</feature>
<feature type="compositionally biased region" description="Basic and acidic residues" evidence="3">
    <location>
        <begin position="398"/>
        <end position="409"/>
    </location>
</feature>
<feature type="region of interest" description="Disordered" evidence="3">
    <location>
        <begin position="596"/>
        <end position="632"/>
    </location>
</feature>
<feature type="coiled-coil region" evidence="2">
    <location>
        <begin position="1688"/>
        <end position="1735"/>
    </location>
</feature>
<feature type="region of interest" description="Disordered" evidence="3">
    <location>
        <begin position="1620"/>
        <end position="1643"/>
    </location>
</feature>
<feature type="domain" description="DUF3496" evidence="5">
    <location>
        <begin position="2102"/>
        <end position="2198"/>
    </location>
</feature>
<dbReference type="AGR" id="RGD:1309783"/>
<feature type="repeat" description="ANK" evidence="1">
    <location>
        <begin position="111"/>
        <end position="143"/>
    </location>
</feature>